<name>A0ABS5WE55_9FLAO</name>
<dbReference type="PANTHER" id="PTHR23521:SF3">
    <property type="entry name" value="MFS TRANSPORTER"/>
    <property type="match status" value="1"/>
</dbReference>
<evidence type="ECO:0000313" key="6">
    <source>
        <dbReference type="EMBL" id="MBT2161110.1"/>
    </source>
</evidence>
<proteinExistence type="predicted"/>
<feature type="domain" description="Major facilitator superfamily (MFS) profile" evidence="5">
    <location>
        <begin position="1"/>
        <end position="387"/>
    </location>
</feature>
<reference evidence="7" key="1">
    <citation type="submission" date="2023-07" db="EMBL/GenBank/DDBJ databases">
        <title>Zobellia barbeyronii sp. nov., a new marine flavobacterium, isolated from green and red algae.</title>
        <authorList>
            <person name="Nedashkovskaya O.I."/>
            <person name="Otstavnykh N."/>
            <person name="Zhukova N."/>
            <person name="Guzev K."/>
            <person name="Chausova V."/>
            <person name="Tekutyeva L."/>
            <person name="Mikhailov V."/>
            <person name="Isaeva M."/>
        </authorList>
    </citation>
    <scope>NUCLEOTIDE SEQUENCE [LARGE SCALE GENOMIC DNA]</scope>
    <source>
        <strain evidence="7">KMM 6746</strain>
    </source>
</reference>
<keyword evidence="7" id="KW-1185">Reference proteome</keyword>
<evidence type="ECO:0000256" key="2">
    <source>
        <dbReference type="ARBA" id="ARBA00022989"/>
    </source>
</evidence>
<dbReference type="PANTHER" id="PTHR23521">
    <property type="entry name" value="TRANSPORTER MFS SUPERFAMILY"/>
    <property type="match status" value="1"/>
</dbReference>
<dbReference type="InterPro" id="IPR036259">
    <property type="entry name" value="MFS_trans_sf"/>
</dbReference>
<organism evidence="6 7">
    <name type="scientific">Zobellia barbeyronii</name>
    <dbReference type="NCBI Taxonomy" id="2748009"/>
    <lineage>
        <taxon>Bacteria</taxon>
        <taxon>Pseudomonadati</taxon>
        <taxon>Bacteroidota</taxon>
        <taxon>Flavobacteriia</taxon>
        <taxon>Flavobacteriales</taxon>
        <taxon>Flavobacteriaceae</taxon>
        <taxon>Zobellia</taxon>
    </lineage>
</organism>
<dbReference type="Pfam" id="PF07690">
    <property type="entry name" value="MFS_1"/>
    <property type="match status" value="2"/>
</dbReference>
<protein>
    <submittedName>
        <fullName evidence="6">MFS transporter</fullName>
    </submittedName>
</protein>
<feature type="transmembrane region" description="Helical" evidence="4">
    <location>
        <begin position="364"/>
        <end position="384"/>
    </location>
</feature>
<evidence type="ECO:0000313" key="7">
    <source>
        <dbReference type="Proteomes" id="UP000740413"/>
    </source>
</evidence>
<keyword evidence="2 4" id="KW-1133">Transmembrane helix</keyword>
<dbReference type="SUPFAM" id="SSF103473">
    <property type="entry name" value="MFS general substrate transporter"/>
    <property type="match status" value="1"/>
</dbReference>
<evidence type="ECO:0000256" key="3">
    <source>
        <dbReference type="ARBA" id="ARBA00023136"/>
    </source>
</evidence>
<feature type="transmembrane region" description="Helical" evidence="4">
    <location>
        <begin position="303"/>
        <end position="324"/>
    </location>
</feature>
<feature type="transmembrane region" description="Helical" evidence="4">
    <location>
        <begin position="74"/>
        <end position="92"/>
    </location>
</feature>
<dbReference type="RefSeq" id="WP_214611270.1">
    <property type="nucleotide sequence ID" value="NZ_JACATN010000002.1"/>
</dbReference>
<feature type="transmembrane region" description="Helical" evidence="4">
    <location>
        <begin position="276"/>
        <end position="297"/>
    </location>
</feature>
<accession>A0ABS5WE55</accession>
<dbReference type="InterPro" id="IPR020846">
    <property type="entry name" value="MFS_dom"/>
</dbReference>
<evidence type="ECO:0000259" key="5">
    <source>
        <dbReference type="PROSITE" id="PS50850"/>
    </source>
</evidence>
<keyword evidence="1 4" id="KW-0812">Transmembrane</keyword>
<feature type="transmembrane region" description="Helical" evidence="4">
    <location>
        <begin position="211"/>
        <end position="228"/>
    </location>
</feature>
<sequence length="390" mass="41587">MKPRTHILPIIILSQFACTSLWFAGNAIVDELTLKTGLGPEIIGYVLSSVQFGFIIGTLVFGLFMIADRFSPSRVFMICSILAAACNFLLLSEVLSKWTLLFARFGTGFFLAGIYPVGMKIAADYYQKGLGKALGYLVGALVLGTAFPYFVSGTSLGSDFTLVIMITSALAIAGGLILWAFVPNGPFRKPSAKLSLGAGPLLFKLHSFRQAAFGYFGHMWELYAFWAFTPLAIQTYNIISGAELSIPLYTGVIIALGGLSCVLGGLISLRTGSRKVAVISLLLSGLFCLLSPVLFVLPSELFLIGWCLWGMAVTADSPQFSNLVAGSVPPELKGTALTLVNCIGFAVSIFSIQLLSALAETIDVTYLFTILALGPAIALLGLLGKKKDKA</sequence>
<feature type="transmembrane region" description="Helical" evidence="4">
    <location>
        <begin position="248"/>
        <end position="269"/>
    </location>
</feature>
<feature type="transmembrane region" description="Helical" evidence="4">
    <location>
        <begin position="45"/>
        <end position="67"/>
    </location>
</feature>
<comment type="caution">
    <text evidence="6">The sequence shown here is derived from an EMBL/GenBank/DDBJ whole genome shotgun (WGS) entry which is preliminary data.</text>
</comment>
<feature type="transmembrane region" description="Helical" evidence="4">
    <location>
        <begin position="130"/>
        <end position="150"/>
    </location>
</feature>
<feature type="transmembrane region" description="Helical" evidence="4">
    <location>
        <begin position="98"/>
        <end position="118"/>
    </location>
</feature>
<dbReference type="Proteomes" id="UP000740413">
    <property type="component" value="Unassembled WGS sequence"/>
</dbReference>
<feature type="transmembrane region" description="Helical" evidence="4">
    <location>
        <begin position="7"/>
        <end position="25"/>
    </location>
</feature>
<keyword evidence="3 4" id="KW-0472">Membrane</keyword>
<dbReference type="EMBL" id="JACATN010000002">
    <property type="protein sequence ID" value="MBT2161110.1"/>
    <property type="molecule type" value="Genomic_DNA"/>
</dbReference>
<dbReference type="Gene3D" id="1.20.1250.20">
    <property type="entry name" value="MFS general substrate transporter like domains"/>
    <property type="match status" value="2"/>
</dbReference>
<evidence type="ECO:0000256" key="4">
    <source>
        <dbReference type="SAM" id="Phobius"/>
    </source>
</evidence>
<evidence type="ECO:0000256" key="1">
    <source>
        <dbReference type="ARBA" id="ARBA00022692"/>
    </source>
</evidence>
<feature type="transmembrane region" description="Helical" evidence="4">
    <location>
        <begin position="336"/>
        <end position="358"/>
    </location>
</feature>
<dbReference type="InterPro" id="IPR011701">
    <property type="entry name" value="MFS"/>
</dbReference>
<feature type="transmembrane region" description="Helical" evidence="4">
    <location>
        <begin position="162"/>
        <end position="182"/>
    </location>
</feature>
<gene>
    <name evidence="6" type="ORF">HW347_07520</name>
</gene>
<dbReference type="PROSITE" id="PS50850">
    <property type="entry name" value="MFS"/>
    <property type="match status" value="1"/>
</dbReference>